<keyword evidence="5" id="KW-0460">Magnesium</keyword>
<dbReference type="PANTHER" id="PTHR23407">
    <property type="entry name" value="ATPASE INHIBITOR/5-FORMYLTETRAHYDROFOLATE CYCLO-LIGASE"/>
    <property type="match status" value="1"/>
</dbReference>
<evidence type="ECO:0000313" key="7">
    <source>
        <dbReference type="Proteomes" id="UP000050929"/>
    </source>
</evidence>
<proteinExistence type="inferred from homology"/>
<feature type="binding site" evidence="4">
    <location>
        <position position="55"/>
    </location>
    <ligand>
        <name>substrate</name>
    </ligand>
</feature>
<accession>A0A0R1JAY6</accession>
<dbReference type="GO" id="GO:0046872">
    <property type="term" value="F:metal ion binding"/>
    <property type="evidence" value="ECO:0007669"/>
    <property type="project" value="UniProtKB-KW"/>
</dbReference>
<organism evidence="6 7">
    <name type="scientific">Companilactobacillus tucceti DSM 20183</name>
    <dbReference type="NCBI Taxonomy" id="1423811"/>
    <lineage>
        <taxon>Bacteria</taxon>
        <taxon>Bacillati</taxon>
        <taxon>Bacillota</taxon>
        <taxon>Bacilli</taxon>
        <taxon>Lactobacillales</taxon>
        <taxon>Lactobacillaceae</taxon>
        <taxon>Companilactobacillus</taxon>
    </lineage>
</organism>
<evidence type="ECO:0000256" key="1">
    <source>
        <dbReference type="ARBA" id="ARBA00010638"/>
    </source>
</evidence>
<evidence type="ECO:0000313" key="6">
    <source>
        <dbReference type="EMBL" id="KRK65617.1"/>
    </source>
</evidence>
<dbReference type="GO" id="GO:0035999">
    <property type="term" value="P:tetrahydrofolate interconversion"/>
    <property type="evidence" value="ECO:0007669"/>
    <property type="project" value="TreeGrafter"/>
</dbReference>
<dbReference type="SUPFAM" id="SSF100950">
    <property type="entry name" value="NagB/RpiA/CoA transferase-like"/>
    <property type="match status" value="1"/>
</dbReference>
<dbReference type="InterPro" id="IPR002698">
    <property type="entry name" value="FTHF_cligase"/>
</dbReference>
<dbReference type="NCBIfam" id="TIGR02727">
    <property type="entry name" value="MTHFS_bact"/>
    <property type="match status" value="1"/>
</dbReference>
<dbReference type="EC" id="6.3.3.2" evidence="5"/>
<keyword evidence="7" id="KW-1185">Reference proteome</keyword>
<feature type="binding site" evidence="4">
    <location>
        <position position="50"/>
    </location>
    <ligand>
        <name>substrate</name>
    </ligand>
</feature>
<dbReference type="OrthoDB" id="9801938at2"/>
<comment type="caution">
    <text evidence="6">The sequence shown here is derived from an EMBL/GenBank/DDBJ whole genome shotgun (WGS) entry which is preliminary data.</text>
</comment>
<evidence type="ECO:0000256" key="5">
    <source>
        <dbReference type="RuleBase" id="RU361279"/>
    </source>
</evidence>
<dbReference type="GO" id="GO:0009396">
    <property type="term" value="P:folic acid-containing compound biosynthetic process"/>
    <property type="evidence" value="ECO:0007669"/>
    <property type="project" value="TreeGrafter"/>
</dbReference>
<dbReference type="STRING" id="1423811.FC72_GL000058"/>
<comment type="catalytic activity">
    <reaction evidence="5">
        <text>(6S)-5-formyl-5,6,7,8-tetrahydrofolate + ATP = (6R)-5,10-methenyltetrahydrofolate + ADP + phosphate</text>
        <dbReference type="Rhea" id="RHEA:10488"/>
        <dbReference type="ChEBI" id="CHEBI:30616"/>
        <dbReference type="ChEBI" id="CHEBI:43474"/>
        <dbReference type="ChEBI" id="CHEBI:57455"/>
        <dbReference type="ChEBI" id="CHEBI:57457"/>
        <dbReference type="ChEBI" id="CHEBI:456216"/>
        <dbReference type="EC" id="6.3.3.2"/>
    </reaction>
</comment>
<evidence type="ECO:0000256" key="3">
    <source>
        <dbReference type="ARBA" id="ARBA00022840"/>
    </source>
</evidence>
<feature type="binding site" evidence="4">
    <location>
        <begin position="132"/>
        <end position="140"/>
    </location>
    <ligand>
        <name>ATP</name>
        <dbReference type="ChEBI" id="CHEBI:30616"/>
    </ligand>
</feature>
<dbReference type="RefSeq" id="WP_057763589.1">
    <property type="nucleotide sequence ID" value="NZ_AZDG01000001.1"/>
</dbReference>
<dbReference type="PANTHER" id="PTHR23407:SF1">
    <property type="entry name" value="5-FORMYLTETRAHYDROFOLATE CYCLO-LIGASE"/>
    <property type="match status" value="1"/>
</dbReference>
<keyword evidence="2 4" id="KW-0547">Nucleotide-binding</keyword>
<dbReference type="PATRIC" id="fig|1423811.3.peg.59"/>
<dbReference type="EMBL" id="AZDG01000001">
    <property type="protein sequence ID" value="KRK65617.1"/>
    <property type="molecule type" value="Genomic_DNA"/>
</dbReference>
<dbReference type="InterPro" id="IPR024185">
    <property type="entry name" value="FTHF_cligase-like_sf"/>
</dbReference>
<evidence type="ECO:0000256" key="2">
    <source>
        <dbReference type="ARBA" id="ARBA00022741"/>
    </source>
</evidence>
<protein>
    <recommendedName>
        <fullName evidence="5">5-formyltetrahydrofolate cyclo-ligase</fullName>
        <ecNumber evidence="5">6.3.3.2</ecNumber>
    </recommendedName>
</protein>
<dbReference type="GO" id="GO:0005524">
    <property type="term" value="F:ATP binding"/>
    <property type="evidence" value="ECO:0007669"/>
    <property type="project" value="UniProtKB-KW"/>
</dbReference>
<dbReference type="InterPro" id="IPR037171">
    <property type="entry name" value="NagB/RpiA_transferase-like"/>
</dbReference>
<keyword evidence="5" id="KW-0479">Metal-binding</keyword>
<dbReference type="PIRSF" id="PIRSF006806">
    <property type="entry name" value="FTHF_cligase"/>
    <property type="match status" value="1"/>
</dbReference>
<dbReference type="AlphaFoldDB" id="A0A0R1JAY6"/>
<dbReference type="Proteomes" id="UP000050929">
    <property type="component" value="Unassembled WGS sequence"/>
</dbReference>
<sequence length="187" mass="21508">MDKVSFRKKQIDLIDEFMRSGNAQEEINDLYMQLFQDEEFLNAKSIGITLSMNNEIPTFPIIKYCWDMGKDVYIPKTFSDYTMTFVKYTSETPLETNSFGVREPVNFETDTLNPPELIIVPGVAFSKDGNNRLGFGAGYYDRYLASYPTRTVALALSEQYYLQTPWPIYVLDKPVDKIITVKGNNNV</sequence>
<keyword evidence="3 4" id="KW-0067">ATP-binding</keyword>
<comment type="cofactor">
    <cofactor evidence="5">
        <name>Mg(2+)</name>
        <dbReference type="ChEBI" id="CHEBI:18420"/>
    </cofactor>
</comment>
<name>A0A0R1JAY6_9LACO</name>
<feature type="binding site" evidence="4">
    <location>
        <begin position="3"/>
        <end position="7"/>
    </location>
    <ligand>
        <name>ATP</name>
        <dbReference type="ChEBI" id="CHEBI:30616"/>
    </ligand>
</feature>
<gene>
    <name evidence="6" type="ORF">FC72_GL000058</name>
</gene>
<evidence type="ECO:0000256" key="4">
    <source>
        <dbReference type="PIRSR" id="PIRSR006806-1"/>
    </source>
</evidence>
<reference evidence="6 7" key="1">
    <citation type="journal article" date="2015" name="Genome Announc.">
        <title>Expanding the biotechnology potential of lactobacilli through comparative genomics of 213 strains and associated genera.</title>
        <authorList>
            <person name="Sun Z."/>
            <person name="Harris H.M."/>
            <person name="McCann A."/>
            <person name="Guo C."/>
            <person name="Argimon S."/>
            <person name="Zhang W."/>
            <person name="Yang X."/>
            <person name="Jeffery I.B."/>
            <person name="Cooney J.C."/>
            <person name="Kagawa T.F."/>
            <person name="Liu W."/>
            <person name="Song Y."/>
            <person name="Salvetti E."/>
            <person name="Wrobel A."/>
            <person name="Rasinkangas P."/>
            <person name="Parkhill J."/>
            <person name="Rea M.C."/>
            <person name="O'Sullivan O."/>
            <person name="Ritari J."/>
            <person name="Douillard F.P."/>
            <person name="Paul Ross R."/>
            <person name="Yang R."/>
            <person name="Briner A.E."/>
            <person name="Felis G.E."/>
            <person name="de Vos W.M."/>
            <person name="Barrangou R."/>
            <person name="Klaenhammer T.R."/>
            <person name="Caufield P.W."/>
            <person name="Cui Y."/>
            <person name="Zhang H."/>
            <person name="O'Toole P.W."/>
        </authorList>
    </citation>
    <scope>NUCLEOTIDE SEQUENCE [LARGE SCALE GENOMIC DNA]</scope>
    <source>
        <strain evidence="6 7">DSM 20183</strain>
    </source>
</reference>
<comment type="similarity">
    <text evidence="1 5">Belongs to the 5-formyltetrahydrofolate cyclo-ligase family.</text>
</comment>
<dbReference type="GO" id="GO:0030272">
    <property type="term" value="F:5-formyltetrahydrofolate cyclo-ligase activity"/>
    <property type="evidence" value="ECO:0007669"/>
    <property type="project" value="UniProtKB-EC"/>
</dbReference>
<dbReference type="Pfam" id="PF01812">
    <property type="entry name" value="5-FTHF_cyc-lig"/>
    <property type="match status" value="1"/>
</dbReference>
<dbReference type="Gene3D" id="3.40.50.10420">
    <property type="entry name" value="NagB/RpiA/CoA transferase-like"/>
    <property type="match status" value="1"/>
</dbReference>
<keyword evidence="6" id="KW-0436">Ligase</keyword>